<gene>
    <name evidence="9" type="ORF">IQ217_12570</name>
</gene>
<feature type="transmembrane region" description="Helical" evidence="7">
    <location>
        <begin position="17"/>
        <end position="37"/>
    </location>
</feature>
<evidence type="ECO:0000259" key="8">
    <source>
        <dbReference type="Pfam" id="PF02687"/>
    </source>
</evidence>
<dbReference type="InterPro" id="IPR051125">
    <property type="entry name" value="ABC-4/HrtB_transporter"/>
</dbReference>
<dbReference type="PIRSF" id="PIRSF031773">
    <property type="entry name" value="DevC"/>
    <property type="match status" value="1"/>
</dbReference>
<feature type="transmembrane region" description="Helical" evidence="7">
    <location>
        <begin position="315"/>
        <end position="334"/>
    </location>
</feature>
<evidence type="ECO:0000256" key="6">
    <source>
        <dbReference type="ARBA" id="ARBA00023136"/>
    </source>
</evidence>
<keyword evidence="3" id="KW-1003">Cell membrane</keyword>
<reference evidence="9 10" key="1">
    <citation type="submission" date="2020-10" db="EMBL/GenBank/DDBJ databases">
        <authorList>
            <person name="Castelo-Branco R."/>
            <person name="Eusebio N."/>
            <person name="Adriana R."/>
            <person name="Vieira A."/>
            <person name="Brugerolle De Fraissinette N."/>
            <person name="Rezende De Castro R."/>
            <person name="Schneider M.P."/>
            <person name="Vasconcelos V."/>
            <person name="Leao P.N."/>
        </authorList>
    </citation>
    <scope>NUCLEOTIDE SEQUENCE [LARGE SCALE GENOMIC DNA]</scope>
    <source>
        <strain evidence="9 10">LEGE 00031</strain>
    </source>
</reference>
<evidence type="ECO:0000256" key="2">
    <source>
        <dbReference type="ARBA" id="ARBA00022448"/>
    </source>
</evidence>
<dbReference type="Pfam" id="PF02687">
    <property type="entry name" value="FtsX"/>
    <property type="match status" value="1"/>
</dbReference>
<keyword evidence="4 7" id="KW-0812">Transmembrane</keyword>
<evidence type="ECO:0000256" key="1">
    <source>
        <dbReference type="ARBA" id="ARBA00004651"/>
    </source>
</evidence>
<keyword evidence="10" id="KW-1185">Reference proteome</keyword>
<dbReference type="PANTHER" id="PTHR43738">
    <property type="entry name" value="ABC TRANSPORTER, MEMBRANE PROTEIN"/>
    <property type="match status" value="1"/>
</dbReference>
<dbReference type="InterPro" id="IPR005891">
    <property type="entry name" value="DevC"/>
</dbReference>
<comment type="caution">
    <text evidence="9">The sequence shown here is derived from an EMBL/GenBank/DDBJ whole genome shotgun (WGS) entry which is preliminary data.</text>
</comment>
<evidence type="ECO:0000256" key="7">
    <source>
        <dbReference type="SAM" id="Phobius"/>
    </source>
</evidence>
<evidence type="ECO:0000256" key="5">
    <source>
        <dbReference type="ARBA" id="ARBA00022989"/>
    </source>
</evidence>
<organism evidence="9 10">
    <name type="scientific">Synechocystis salina LEGE 00031</name>
    <dbReference type="NCBI Taxonomy" id="1828736"/>
    <lineage>
        <taxon>Bacteria</taxon>
        <taxon>Bacillati</taxon>
        <taxon>Cyanobacteriota</taxon>
        <taxon>Cyanophyceae</taxon>
        <taxon>Synechococcales</taxon>
        <taxon>Merismopediaceae</taxon>
        <taxon>Synechocystis</taxon>
    </lineage>
</organism>
<proteinExistence type="predicted"/>
<sequence>MKIPLAWHQLFHERMRLLAAIAGIAFADVLIFMQLGFKNALFDSAVRVPESLQGDLFILSTQTDTFVNPTPFASRRLYQAMGNKAVSRGTSLYIDINRWKNPETKVSRQIYIMGFNPVSNPINLPGVEENLNLIKRPDVFLFDQDSREEFGPVPTLLAADGPVFTEVGNRRVQVQGLFTLGSSFGADGTLITSDLNFFRLFPSRDRSSIDVGILQLKPGQDPELVAEQIRRELTGGDVQVFTKEKLVQYELNYWQTRTTIGFVFGLGTAMGFIVGTVIVYQILYTDVSDHLPEYATLKAIGYGDRYLLGVVFQEALLLAVIGFLPSFGLGVLLYTNTARATGLPLIMTTARALTVLIMTIAMCCISGAIAVGRLRAADPADIF</sequence>
<protein>
    <submittedName>
        <fullName evidence="9">ABC transporter</fullName>
    </submittedName>
</protein>
<evidence type="ECO:0000256" key="4">
    <source>
        <dbReference type="ARBA" id="ARBA00022692"/>
    </source>
</evidence>
<keyword evidence="6 7" id="KW-0472">Membrane</keyword>
<dbReference type="Proteomes" id="UP000658720">
    <property type="component" value="Unassembled WGS sequence"/>
</dbReference>
<keyword evidence="5 7" id="KW-1133">Transmembrane helix</keyword>
<dbReference type="PANTHER" id="PTHR43738:SF1">
    <property type="entry name" value="HEMIN TRANSPORT SYSTEM PERMEASE PROTEIN HRTB-RELATED"/>
    <property type="match status" value="1"/>
</dbReference>
<dbReference type="NCBIfam" id="TIGR01185">
    <property type="entry name" value="devC"/>
    <property type="match status" value="1"/>
</dbReference>
<feature type="domain" description="ABC3 transporter permease C-terminal" evidence="8">
    <location>
        <begin position="269"/>
        <end position="378"/>
    </location>
</feature>
<name>A0ABR9VTH0_9SYNC</name>
<dbReference type="EMBL" id="JADEVV010000035">
    <property type="protein sequence ID" value="MBE9254655.1"/>
    <property type="molecule type" value="Genomic_DNA"/>
</dbReference>
<keyword evidence="2" id="KW-0813">Transport</keyword>
<dbReference type="InterPro" id="IPR003838">
    <property type="entry name" value="ABC3_permease_C"/>
</dbReference>
<evidence type="ECO:0000256" key="3">
    <source>
        <dbReference type="ARBA" id="ARBA00022475"/>
    </source>
</evidence>
<feature type="transmembrane region" description="Helical" evidence="7">
    <location>
        <begin position="355"/>
        <end position="374"/>
    </location>
</feature>
<comment type="subcellular location">
    <subcellularLocation>
        <location evidence="1">Cell membrane</location>
        <topology evidence="1">Multi-pass membrane protein</topology>
    </subcellularLocation>
</comment>
<evidence type="ECO:0000313" key="10">
    <source>
        <dbReference type="Proteomes" id="UP000658720"/>
    </source>
</evidence>
<dbReference type="RefSeq" id="WP_194020199.1">
    <property type="nucleotide sequence ID" value="NZ_JADEVV010000035.1"/>
</dbReference>
<feature type="transmembrane region" description="Helical" evidence="7">
    <location>
        <begin position="260"/>
        <end position="283"/>
    </location>
</feature>
<accession>A0ABR9VTH0</accession>
<evidence type="ECO:0000313" key="9">
    <source>
        <dbReference type="EMBL" id="MBE9254655.1"/>
    </source>
</evidence>